<dbReference type="Proteomes" id="UP000572635">
    <property type="component" value="Unassembled WGS sequence"/>
</dbReference>
<dbReference type="EMBL" id="JACHDB010000001">
    <property type="protein sequence ID" value="MBB5430711.1"/>
    <property type="molecule type" value="Genomic_DNA"/>
</dbReference>
<gene>
    <name evidence="1" type="ORF">HDA36_000795</name>
</gene>
<organism evidence="1 2">
    <name type="scientific">Nocardiopsis composta</name>
    <dbReference type="NCBI Taxonomy" id="157465"/>
    <lineage>
        <taxon>Bacteria</taxon>
        <taxon>Bacillati</taxon>
        <taxon>Actinomycetota</taxon>
        <taxon>Actinomycetes</taxon>
        <taxon>Streptosporangiales</taxon>
        <taxon>Nocardiopsidaceae</taxon>
        <taxon>Nocardiopsis</taxon>
    </lineage>
</organism>
<name>A0A7W8QHZ9_9ACTN</name>
<keyword evidence="2" id="KW-1185">Reference proteome</keyword>
<evidence type="ECO:0000313" key="2">
    <source>
        <dbReference type="Proteomes" id="UP000572635"/>
    </source>
</evidence>
<accession>A0A7W8QHZ9</accession>
<reference evidence="1 2" key="1">
    <citation type="submission" date="2020-08" db="EMBL/GenBank/DDBJ databases">
        <title>Sequencing the genomes of 1000 actinobacteria strains.</title>
        <authorList>
            <person name="Klenk H.-P."/>
        </authorList>
    </citation>
    <scope>NUCLEOTIDE SEQUENCE [LARGE SCALE GENOMIC DNA]</scope>
    <source>
        <strain evidence="1 2">DSM 44551</strain>
    </source>
</reference>
<comment type="caution">
    <text evidence="1">The sequence shown here is derived from an EMBL/GenBank/DDBJ whole genome shotgun (WGS) entry which is preliminary data.</text>
</comment>
<evidence type="ECO:0000313" key="1">
    <source>
        <dbReference type="EMBL" id="MBB5430711.1"/>
    </source>
</evidence>
<dbReference type="RefSeq" id="WP_221331441.1">
    <property type="nucleotide sequence ID" value="NZ_BAAAJD010000020.1"/>
</dbReference>
<sequence>MLSPIRASAWITRSGSESRGVRVDTSASKASSMNFRNTFALSTIT</sequence>
<protein>
    <submittedName>
        <fullName evidence="1">Uncharacterized protein</fullName>
    </submittedName>
</protein>
<proteinExistence type="predicted"/>
<dbReference type="AlphaFoldDB" id="A0A7W8QHZ9"/>